<name>A0A7U7JRS7_9STAP</name>
<keyword evidence="2" id="KW-1185">Reference proteome</keyword>
<proteinExistence type="predicted"/>
<dbReference type="AlphaFoldDB" id="A0A7U7JRS7"/>
<evidence type="ECO:0000313" key="2">
    <source>
        <dbReference type="Proteomes" id="UP000236509"/>
    </source>
</evidence>
<organism evidence="1 2">
    <name type="scientific">Staphylococcus argenteus</name>
    <dbReference type="NCBI Taxonomy" id="985002"/>
    <lineage>
        <taxon>Bacteria</taxon>
        <taxon>Bacillati</taxon>
        <taxon>Bacillota</taxon>
        <taxon>Bacilli</taxon>
        <taxon>Bacillales</taxon>
        <taxon>Staphylococcaceae</taxon>
        <taxon>Staphylococcus</taxon>
    </lineage>
</organism>
<sequence length="55" mass="6570">MGNMHFIFENKKRPHPYKGRGLRVATLFNNFRYSYTLKSKLHFTKITVITDCSFN</sequence>
<reference evidence="1 2" key="1">
    <citation type="submission" date="2015-04" db="EMBL/GenBank/DDBJ databases">
        <authorList>
            <person name="Cao L."/>
            <person name="Gao C.H."/>
        </authorList>
    </citation>
    <scope>NUCLEOTIDE SEQUENCE [LARGE SCALE GENOMIC DNA]</scope>
    <source>
        <strain evidence="1 2">SH3</strain>
    </source>
</reference>
<comment type="caution">
    <text evidence="1">The sequence shown here is derived from an EMBL/GenBank/DDBJ whole genome shotgun (WGS) entry which is preliminary data.</text>
</comment>
<gene>
    <name evidence="1" type="ORF">BN1326_150248</name>
</gene>
<evidence type="ECO:0000313" key="1">
    <source>
        <dbReference type="EMBL" id="CRI18824.1"/>
    </source>
</evidence>
<accession>A0A7U7JRS7</accession>
<dbReference type="EMBL" id="CVOU01000007">
    <property type="protein sequence ID" value="CRI18824.1"/>
    <property type="molecule type" value="Genomic_DNA"/>
</dbReference>
<protein>
    <submittedName>
        <fullName evidence="1">Uncharacterized protein</fullName>
    </submittedName>
</protein>
<dbReference type="Proteomes" id="UP000236509">
    <property type="component" value="Unassembled WGS sequence"/>
</dbReference>